<feature type="domain" description="Enoyl-CoA hydratase/isomerase" evidence="4">
    <location>
        <begin position="22"/>
        <end position="353"/>
    </location>
</feature>
<dbReference type="NCBIfam" id="NF004127">
    <property type="entry name" value="PRK05617.1"/>
    <property type="match status" value="1"/>
</dbReference>
<reference evidence="5 6" key="1">
    <citation type="submission" date="2020-08" db="EMBL/GenBank/DDBJ databases">
        <title>Genomic Encyclopedia of Type Strains, Phase IV (KMG-IV): sequencing the most valuable type-strain genomes for metagenomic binning, comparative biology and taxonomic classification.</title>
        <authorList>
            <person name="Goeker M."/>
        </authorList>
    </citation>
    <scope>NUCLEOTIDE SEQUENCE [LARGE SCALE GENOMIC DNA]</scope>
    <source>
        <strain evidence="5 6">DSM 28760</strain>
    </source>
</reference>
<dbReference type="EC" id="3.1.2.4" evidence="2"/>
<evidence type="ECO:0000259" key="4">
    <source>
        <dbReference type="Pfam" id="PF16113"/>
    </source>
</evidence>
<dbReference type="InterPro" id="IPR045004">
    <property type="entry name" value="ECH_dom"/>
</dbReference>
<accession>A0A7W6EGA9</accession>
<comment type="catalytic activity">
    <reaction evidence="1">
        <text>3-hydroxy-2-methylpropanoyl-CoA + H2O = 3-hydroxy-2-methylpropanoate + CoA + H(+)</text>
        <dbReference type="Rhea" id="RHEA:20888"/>
        <dbReference type="ChEBI" id="CHEBI:11805"/>
        <dbReference type="ChEBI" id="CHEBI:15377"/>
        <dbReference type="ChEBI" id="CHEBI:15378"/>
        <dbReference type="ChEBI" id="CHEBI:57287"/>
        <dbReference type="ChEBI" id="CHEBI:57340"/>
        <dbReference type="EC" id="3.1.2.4"/>
    </reaction>
</comment>
<dbReference type="PANTHER" id="PTHR43176">
    <property type="entry name" value="3-HYDROXYISOBUTYRYL-COA HYDROLASE-RELATED"/>
    <property type="match status" value="1"/>
</dbReference>
<dbReference type="GO" id="GO:0005829">
    <property type="term" value="C:cytosol"/>
    <property type="evidence" value="ECO:0007669"/>
    <property type="project" value="TreeGrafter"/>
</dbReference>
<dbReference type="Pfam" id="PF16113">
    <property type="entry name" value="ECH_2"/>
    <property type="match status" value="1"/>
</dbReference>
<dbReference type="EMBL" id="JACICC010000003">
    <property type="protein sequence ID" value="MBB3809300.1"/>
    <property type="molecule type" value="Genomic_DNA"/>
</dbReference>
<protein>
    <recommendedName>
        <fullName evidence="2">3-hydroxyisobutyryl-CoA hydrolase</fullName>
        <ecNumber evidence="2">3.1.2.4</ecNumber>
    </recommendedName>
</protein>
<organism evidence="5 6">
    <name type="scientific">Pseudochelatococcus contaminans</name>
    <dbReference type="NCBI Taxonomy" id="1538103"/>
    <lineage>
        <taxon>Bacteria</taxon>
        <taxon>Pseudomonadati</taxon>
        <taxon>Pseudomonadota</taxon>
        <taxon>Alphaproteobacteria</taxon>
        <taxon>Hyphomicrobiales</taxon>
        <taxon>Chelatococcaceae</taxon>
        <taxon>Pseudochelatococcus</taxon>
    </lineage>
</organism>
<dbReference type="CDD" id="cd06558">
    <property type="entry name" value="crotonase-like"/>
    <property type="match status" value="1"/>
</dbReference>
<keyword evidence="5" id="KW-0456">Lyase</keyword>
<dbReference type="SUPFAM" id="SSF52096">
    <property type="entry name" value="ClpP/crotonase"/>
    <property type="match status" value="1"/>
</dbReference>
<dbReference type="AlphaFoldDB" id="A0A7W6EGA9"/>
<evidence type="ECO:0000256" key="3">
    <source>
        <dbReference type="ARBA" id="ARBA00022801"/>
    </source>
</evidence>
<evidence type="ECO:0000256" key="1">
    <source>
        <dbReference type="ARBA" id="ARBA00001709"/>
    </source>
</evidence>
<dbReference type="Gene3D" id="3.90.226.10">
    <property type="entry name" value="2-enoyl-CoA Hydratase, Chain A, domain 1"/>
    <property type="match status" value="1"/>
</dbReference>
<evidence type="ECO:0000313" key="6">
    <source>
        <dbReference type="Proteomes" id="UP000537592"/>
    </source>
</evidence>
<name>A0A7W6EGA9_9HYPH</name>
<comment type="caution">
    <text evidence="5">The sequence shown here is derived from an EMBL/GenBank/DDBJ whole genome shotgun (WGS) entry which is preliminary data.</text>
</comment>
<dbReference type="GO" id="GO:0006574">
    <property type="term" value="P:L-valine catabolic process"/>
    <property type="evidence" value="ECO:0007669"/>
    <property type="project" value="TreeGrafter"/>
</dbReference>
<gene>
    <name evidence="5" type="ORF">FHS81_001382</name>
</gene>
<evidence type="ECO:0000313" key="5">
    <source>
        <dbReference type="EMBL" id="MBB3809300.1"/>
    </source>
</evidence>
<dbReference type="InterPro" id="IPR032259">
    <property type="entry name" value="HIBYL-CoA-H"/>
</dbReference>
<dbReference type="PANTHER" id="PTHR43176:SF3">
    <property type="entry name" value="3-HYDROXYISOBUTYRYL-COA HYDROLASE, MITOCHONDRIAL"/>
    <property type="match status" value="1"/>
</dbReference>
<dbReference type="Proteomes" id="UP000537592">
    <property type="component" value="Unassembled WGS sequence"/>
</dbReference>
<sequence length="362" mass="38731">MPFSNDNQADALVQIGRVGTLGRIHLNRPRALNSLTLEMVRIIVGALDAFEIDDSIAAVLITGEGDRAFCAGGDIRALHDEGRQNPAEARTFLREEYRLNARIKRFPKPYIAFMDLITMGGGVGLSAHGSHRIVTERTRLAMPETGIGFFPDIGATWLLSRGRAGRGKVETGTFLALSGEQIGGADAIHAGLADALVPSSALSDLADNLSQLPATADGADVSAIIGAYVSTVEPGPVEQNAAEIDEAFAFDTVEEIFAALGASETAFAGKTLATLRTRSPTSLKLALRLVRLARDDARLEDALEREYAAAAGILAGHDFYEGVRTAIIDKGQKPQWQPSTLAEVTEESLARYFEPAPERLFS</sequence>
<dbReference type="GO" id="GO:0016829">
    <property type="term" value="F:lyase activity"/>
    <property type="evidence" value="ECO:0007669"/>
    <property type="project" value="UniProtKB-KW"/>
</dbReference>
<dbReference type="InterPro" id="IPR029045">
    <property type="entry name" value="ClpP/crotonase-like_dom_sf"/>
</dbReference>
<evidence type="ECO:0000256" key="2">
    <source>
        <dbReference type="ARBA" id="ARBA00011915"/>
    </source>
</evidence>
<keyword evidence="3" id="KW-0378">Hydrolase</keyword>
<dbReference type="RefSeq" id="WP_183751345.1">
    <property type="nucleotide sequence ID" value="NZ_JACICC010000003.1"/>
</dbReference>
<dbReference type="GO" id="GO:0003860">
    <property type="term" value="F:3-hydroxyisobutyryl-CoA hydrolase activity"/>
    <property type="evidence" value="ECO:0007669"/>
    <property type="project" value="UniProtKB-EC"/>
</dbReference>
<keyword evidence="6" id="KW-1185">Reference proteome</keyword>
<proteinExistence type="predicted"/>